<protein>
    <submittedName>
        <fullName evidence="1">Uncharacterized protein</fullName>
    </submittedName>
</protein>
<dbReference type="RefSeq" id="WP_056965579.1">
    <property type="nucleotide sequence ID" value="NZ_AYYQ01000002.1"/>
</dbReference>
<accession>A0A0R2ATK0</accession>
<dbReference type="STRING" id="1423781.FD06_GL000855"/>
<evidence type="ECO:0000313" key="1">
    <source>
        <dbReference type="EMBL" id="KRM69682.1"/>
    </source>
</evidence>
<reference evidence="1 2" key="1">
    <citation type="journal article" date="2015" name="Genome Announc.">
        <title>Expanding the biotechnology potential of lactobacilli through comparative genomics of 213 strains and associated genera.</title>
        <authorList>
            <person name="Sun Z."/>
            <person name="Harris H.M."/>
            <person name="McCann A."/>
            <person name="Guo C."/>
            <person name="Argimon S."/>
            <person name="Zhang W."/>
            <person name="Yang X."/>
            <person name="Jeffery I.B."/>
            <person name="Cooney J.C."/>
            <person name="Kagawa T.F."/>
            <person name="Liu W."/>
            <person name="Song Y."/>
            <person name="Salvetti E."/>
            <person name="Wrobel A."/>
            <person name="Rasinkangas P."/>
            <person name="Parkhill J."/>
            <person name="Rea M.C."/>
            <person name="O'Sullivan O."/>
            <person name="Ritari J."/>
            <person name="Douillard F.P."/>
            <person name="Paul Ross R."/>
            <person name="Yang R."/>
            <person name="Briner A.E."/>
            <person name="Felis G.E."/>
            <person name="de Vos W.M."/>
            <person name="Barrangou R."/>
            <person name="Klaenhammer T.R."/>
            <person name="Caufield P.W."/>
            <person name="Cui Y."/>
            <person name="Zhang H."/>
            <person name="O'Toole P.W."/>
        </authorList>
    </citation>
    <scope>NUCLEOTIDE SEQUENCE [LARGE SCALE GENOMIC DNA]</scope>
    <source>
        <strain evidence="1 2">DSM 23829</strain>
    </source>
</reference>
<dbReference type="OrthoDB" id="2292110at2"/>
<comment type="caution">
    <text evidence="1">The sequence shown here is derived from an EMBL/GenBank/DDBJ whole genome shotgun (WGS) entry which is preliminary data.</text>
</comment>
<dbReference type="EMBL" id="AYYQ01000002">
    <property type="protein sequence ID" value="KRM69682.1"/>
    <property type="molecule type" value="Genomic_DNA"/>
</dbReference>
<dbReference type="Proteomes" id="UP000052012">
    <property type="component" value="Unassembled WGS sequence"/>
</dbReference>
<sequence length="117" mass="13821">MATDTKKDNRTQDEIREATITYSDEDINRGIDLIQKKGFVTRKDFKSMEDDVWARGFEKHLDKKFQDMEDVDPYLYIERFDFKGGKLDDIIFDMDKITTREDALKTLSRELGEGIVR</sequence>
<gene>
    <name evidence="1" type="ORF">FD06_GL000855</name>
</gene>
<name>A0A0R2ATK0_9LACO</name>
<dbReference type="PATRIC" id="fig|1423781.4.peg.889"/>
<keyword evidence="2" id="KW-1185">Reference proteome</keyword>
<evidence type="ECO:0000313" key="2">
    <source>
        <dbReference type="Proteomes" id="UP000052012"/>
    </source>
</evidence>
<dbReference type="AlphaFoldDB" id="A0A0R2ATK0"/>
<proteinExistence type="predicted"/>
<organism evidence="1 2">
    <name type="scientific">Apilactobacillus ozensis DSM 23829 = JCM 17196</name>
    <dbReference type="NCBI Taxonomy" id="1423781"/>
    <lineage>
        <taxon>Bacteria</taxon>
        <taxon>Bacillati</taxon>
        <taxon>Bacillota</taxon>
        <taxon>Bacilli</taxon>
        <taxon>Lactobacillales</taxon>
        <taxon>Lactobacillaceae</taxon>
        <taxon>Apilactobacillus</taxon>
    </lineage>
</organism>